<comment type="caution">
    <text evidence="3">The sequence shown here is derived from an EMBL/GenBank/DDBJ whole genome shotgun (WGS) entry which is preliminary data.</text>
</comment>
<name>A0A8K0J7D7_9HYPO</name>
<dbReference type="OrthoDB" id="2331100at2759"/>
<accession>A0A8K0J7D7</accession>
<dbReference type="EMBL" id="SRPY01000396">
    <property type="protein sequence ID" value="KAG5925031.1"/>
    <property type="molecule type" value="Genomic_DNA"/>
</dbReference>
<feature type="chain" id="PRO_5035463214" description="Extracellular serine-rich protein" evidence="2">
    <location>
        <begin position="18"/>
        <end position="271"/>
    </location>
</feature>
<dbReference type="AlphaFoldDB" id="A0A8K0J7D7"/>
<evidence type="ECO:0000256" key="1">
    <source>
        <dbReference type="SAM" id="MobiDB-lite"/>
    </source>
</evidence>
<feature type="signal peptide" evidence="2">
    <location>
        <begin position="1"/>
        <end position="17"/>
    </location>
</feature>
<sequence length="271" mass="28043">MFFSWVVVAALVVAAQAIDVHVVAVGKNPHLNQTALKFFPDKVQARPGSMVQFQFRAGNHTVTQSTFDKPCVPISSVNASVRGIFSSFQPVAASRDTGMIPVFTVLINDTRPVWLYCSQVPHCQMGMAMVINENTAANATRSLENYVKLARNVQQPWGVGIPMAGASNTSRPCNETRTRTEAGTGTGTWGGSSSSLSLSGSADLLATSAAGAGGGVPPAVTTSVENSPVAAQTTAPLTAGGRAMLGQISGLASSEEEPCIGDMGGGIDCLL</sequence>
<keyword evidence="4" id="KW-1185">Reference proteome</keyword>
<evidence type="ECO:0008006" key="5">
    <source>
        <dbReference type="Google" id="ProtNLM"/>
    </source>
</evidence>
<dbReference type="CDD" id="cd00920">
    <property type="entry name" value="Cupredoxin"/>
    <property type="match status" value="1"/>
</dbReference>
<dbReference type="PANTHER" id="PTHR34883">
    <property type="entry name" value="SERINE-RICH PROTEIN, PUTATIVE-RELATED-RELATED"/>
    <property type="match status" value="1"/>
</dbReference>
<dbReference type="InterPro" id="IPR008972">
    <property type="entry name" value="Cupredoxin"/>
</dbReference>
<dbReference type="SUPFAM" id="SSF49503">
    <property type="entry name" value="Cupredoxins"/>
    <property type="match status" value="1"/>
</dbReference>
<dbReference type="Proteomes" id="UP000811619">
    <property type="component" value="Unassembled WGS sequence"/>
</dbReference>
<dbReference type="PANTHER" id="PTHR34883:SF17">
    <property type="entry name" value="CUPREDOXIN"/>
    <property type="match status" value="1"/>
</dbReference>
<dbReference type="InterPro" id="IPR052953">
    <property type="entry name" value="Ser-rich/MCO-related"/>
</dbReference>
<keyword evidence="2" id="KW-0732">Signal</keyword>
<evidence type="ECO:0000313" key="4">
    <source>
        <dbReference type="Proteomes" id="UP000811619"/>
    </source>
</evidence>
<evidence type="ECO:0000313" key="3">
    <source>
        <dbReference type="EMBL" id="KAG5925031.1"/>
    </source>
</evidence>
<organism evidence="3 4">
    <name type="scientific">Claviceps africana</name>
    <dbReference type="NCBI Taxonomy" id="83212"/>
    <lineage>
        <taxon>Eukaryota</taxon>
        <taxon>Fungi</taxon>
        <taxon>Dikarya</taxon>
        <taxon>Ascomycota</taxon>
        <taxon>Pezizomycotina</taxon>
        <taxon>Sordariomycetes</taxon>
        <taxon>Hypocreomycetidae</taxon>
        <taxon>Hypocreales</taxon>
        <taxon>Clavicipitaceae</taxon>
        <taxon>Claviceps</taxon>
    </lineage>
</organism>
<evidence type="ECO:0000256" key="2">
    <source>
        <dbReference type="SAM" id="SignalP"/>
    </source>
</evidence>
<dbReference type="Gene3D" id="2.60.40.420">
    <property type="entry name" value="Cupredoxins - blue copper proteins"/>
    <property type="match status" value="1"/>
</dbReference>
<proteinExistence type="predicted"/>
<protein>
    <recommendedName>
        <fullName evidence="5">Extracellular serine-rich protein</fullName>
    </recommendedName>
</protein>
<gene>
    <name evidence="3" type="ORF">E4U42_004482</name>
</gene>
<reference evidence="3" key="1">
    <citation type="journal article" date="2020" name="bioRxiv">
        <title>Whole genome comparisons of ergot fungi reveals the divergence and evolution of species within the genus Claviceps are the result of varying mechanisms driving genome evolution and host range expansion.</title>
        <authorList>
            <person name="Wyka S.A."/>
            <person name="Mondo S.J."/>
            <person name="Liu M."/>
            <person name="Dettman J."/>
            <person name="Nalam V."/>
            <person name="Broders K.D."/>
        </authorList>
    </citation>
    <scope>NUCLEOTIDE SEQUENCE</scope>
    <source>
        <strain evidence="3">CCC 489</strain>
    </source>
</reference>
<feature type="region of interest" description="Disordered" evidence="1">
    <location>
        <begin position="161"/>
        <end position="194"/>
    </location>
</feature>